<feature type="domain" description="DUF6451" evidence="1">
    <location>
        <begin position="109"/>
        <end position="141"/>
    </location>
</feature>
<name>A0A183JRE2_9TREM</name>
<dbReference type="PANTHER" id="PTHR47027:SF25">
    <property type="entry name" value="REVERSE TRANSCRIPTASE DOMAIN-CONTAINING PROTEIN"/>
    <property type="match status" value="1"/>
</dbReference>
<keyword evidence="3" id="KW-1185">Reference proteome</keyword>
<dbReference type="STRING" id="6186.A0A183JRE2"/>
<dbReference type="Pfam" id="PF20049">
    <property type="entry name" value="DUF6451"/>
    <property type="match status" value="1"/>
</dbReference>
<accession>A0A183JRE2</accession>
<evidence type="ECO:0000313" key="2">
    <source>
        <dbReference type="EMBL" id="VDO94481.1"/>
    </source>
</evidence>
<reference evidence="4" key="1">
    <citation type="submission" date="2016-06" db="UniProtKB">
        <authorList>
            <consortium name="WormBaseParasite"/>
        </authorList>
    </citation>
    <scope>IDENTIFICATION</scope>
</reference>
<gene>
    <name evidence="2" type="ORF">SCUD_LOCUS5281</name>
</gene>
<evidence type="ECO:0000313" key="4">
    <source>
        <dbReference type="WBParaSite" id="SCUD_0000528101-mRNA-1"/>
    </source>
</evidence>
<evidence type="ECO:0000313" key="3">
    <source>
        <dbReference type="Proteomes" id="UP000279833"/>
    </source>
</evidence>
<dbReference type="PANTHER" id="PTHR47027">
    <property type="entry name" value="REVERSE TRANSCRIPTASE DOMAIN-CONTAINING PROTEIN"/>
    <property type="match status" value="1"/>
</dbReference>
<dbReference type="AlphaFoldDB" id="A0A183JRE2"/>
<sequence>MLLLDGIINFDVKSDEDRTRALQILQNNAENLSKIKTASVAEVSASVGLKTHKGKTKVLKYNKQNTDSVSLDRESPEDVKSFTYLGSIIDEQARSDAHVKARIGKARIAFLHLKNIWNLKQLSTNIKVKIFNMNVNTVLLYGVKSWRTTKTIIKKVHVFINSRLHKEIRERRWKWIGHTSRKSSNCITRQALTWNREGKWKRGSLKNTFRREIEADMKRMNNNWKKLERIAEDWVGWRMLVSGLCSFTRSNWRK</sequence>
<dbReference type="Proteomes" id="UP000279833">
    <property type="component" value="Unassembled WGS sequence"/>
</dbReference>
<proteinExistence type="predicted"/>
<dbReference type="WBParaSite" id="SCUD_0000528101-mRNA-1">
    <property type="protein sequence ID" value="SCUD_0000528101-mRNA-1"/>
    <property type="gene ID" value="SCUD_0000528101"/>
</dbReference>
<organism evidence="4">
    <name type="scientific">Schistosoma curassoni</name>
    <dbReference type="NCBI Taxonomy" id="6186"/>
    <lineage>
        <taxon>Eukaryota</taxon>
        <taxon>Metazoa</taxon>
        <taxon>Spiralia</taxon>
        <taxon>Lophotrochozoa</taxon>
        <taxon>Platyhelminthes</taxon>
        <taxon>Trematoda</taxon>
        <taxon>Digenea</taxon>
        <taxon>Strigeidida</taxon>
        <taxon>Schistosomatoidea</taxon>
        <taxon>Schistosomatidae</taxon>
        <taxon>Schistosoma</taxon>
    </lineage>
</organism>
<reference evidence="2 3" key="2">
    <citation type="submission" date="2018-11" db="EMBL/GenBank/DDBJ databases">
        <authorList>
            <consortium name="Pathogen Informatics"/>
        </authorList>
    </citation>
    <scope>NUCLEOTIDE SEQUENCE [LARGE SCALE GENOMIC DNA]</scope>
    <source>
        <strain evidence="2">Dakar</strain>
        <strain evidence="3">Dakar, Senegal</strain>
    </source>
</reference>
<dbReference type="InterPro" id="IPR045609">
    <property type="entry name" value="DUF6451"/>
</dbReference>
<dbReference type="EMBL" id="UZAK01008288">
    <property type="protein sequence ID" value="VDO94481.1"/>
    <property type="molecule type" value="Genomic_DNA"/>
</dbReference>
<protein>
    <submittedName>
        <fullName evidence="4">DUF6451 domain-containing protein</fullName>
    </submittedName>
</protein>
<evidence type="ECO:0000259" key="1">
    <source>
        <dbReference type="Pfam" id="PF20049"/>
    </source>
</evidence>